<reference evidence="1" key="1">
    <citation type="submission" date="2022-08" db="EMBL/GenBank/DDBJ databases">
        <title>Genome Sequence of Fusarium decemcellulare.</title>
        <authorList>
            <person name="Buettner E."/>
        </authorList>
    </citation>
    <scope>NUCLEOTIDE SEQUENCE</scope>
    <source>
        <strain evidence="1">Babe19</strain>
    </source>
</reference>
<accession>A0ACC1SY83</accession>
<dbReference type="EMBL" id="JANRMS010000048">
    <property type="protein sequence ID" value="KAJ3548450.1"/>
    <property type="molecule type" value="Genomic_DNA"/>
</dbReference>
<proteinExistence type="predicted"/>
<gene>
    <name evidence="1" type="ORF">NM208_g999</name>
</gene>
<organism evidence="1 2">
    <name type="scientific">Fusarium decemcellulare</name>
    <dbReference type="NCBI Taxonomy" id="57161"/>
    <lineage>
        <taxon>Eukaryota</taxon>
        <taxon>Fungi</taxon>
        <taxon>Dikarya</taxon>
        <taxon>Ascomycota</taxon>
        <taxon>Pezizomycotina</taxon>
        <taxon>Sordariomycetes</taxon>
        <taxon>Hypocreomycetidae</taxon>
        <taxon>Hypocreales</taxon>
        <taxon>Nectriaceae</taxon>
        <taxon>Fusarium</taxon>
        <taxon>Fusarium decemcellulare species complex</taxon>
    </lineage>
</organism>
<comment type="caution">
    <text evidence="1">The sequence shown here is derived from an EMBL/GenBank/DDBJ whole genome shotgun (WGS) entry which is preliminary data.</text>
</comment>
<keyword evidence="2" id="KW-1185">Reference proteome</keyword>
<dbReference type="Proteomes" id="UP001148629">
    <property type="component" value="Unassembled WGS sequence"/>
</dbReference>
<name>A0ACC1SY83_9HYPO</name>
<sequence>MSKVAIAGGTENLGKAVVDAVKAAKHDYIILSRKPHKEEHIVTVDYSDIPGLSHVLEKENIHTVISTMGLYTRAHHESQMNLIEAAELASSTKRFIPSEFGFHIKEEHGDLQVSFPFKLEAEERLTRTGLEFTLINNGVFLDYLAWPQIPSHLRISRVWFDLTRKLAAIPGDGNQMVAFGHTGDIGRFVAALLDLPKWQRRYCAIGDRLTLNQVVEIAEQVTGAVFDKTYDSTEDLSEGKCTLLPEVDEGKDQGNTILPRDVAAQHLAGLGLFVTKGFADLNPTTSIKNTFPHLSPWTVRSAIQKWVEMQMLTGSIAVALDLVASVAGFVHPGLLHTSKDLARARDHVRNADEPWNTDWQVLIANKRASPTYTANPQPTIYRGSDGTHAENYQTLYNDAHAAYQLAIRWNIEQDTQYADAAIAILNAWSSTLKYITGSSDRFLAAGLYGYQMANAAELMRSYSGWSRSGQDQMKTLLRDVFFSESYRFLTTHNGQDEYHYWANWDLCSVAGIMAAGIFTDNQTMYDYGLNYFLHGDGRGAINNFIYKNHTESGTGKILAQGQEAGRDQGHATLDIALIGVVMQQGYNQGDDLFAALGNSGLHASEYVSKYNVGYDVPYTWYNSYQGNQTVISTTGRYIKRPGFELVYAHYNDIKHLDASWTKRYRDQTNGNSTKGVEGGGGDYGTTSGGFDHLGYGTLLHRLSA</sequence>
<protein>
    <submittedName>
        <fullName evidence="1">Uncharacterized protein</fullName>
    </submittedName>
</protein>
<evidence type="ECO:0000313" key="1">
    <source>
        <dbReference type="EMBL" id="KAJ3548450.1"/>
    </source>
</evidence>
<evidence type="ECO:0000313" key="2">
    <source>
        <dbReference type="Proteomes" id="UP001148629"/>
    </source>
</evidence>